<dbReference type="GO" id="GO:0016987">
    <property type="term" value="F:sigma factor activity"/>
    <property type="evidence" value="ECO:0007669"/>
    <property type="project" value="UniProtKB-KW"/>
</dbReference>
<dbReference type="NCBIfam" id="TIGR02937">
    <property type="entry name" value="sigma70-ECF"/>
    <property type="match status" value="1"/>
</dbReference>
<dbReference type="InterPro" id="IPR012845">
    <property type="entry name" value="RNA_pol_sigma_FliA_WhiG"/>
</dbReference>
<evidence type="ECO:0000259" key="5">
    <source>
        <dbReference type="PROSITE" id="PS00715"/>
    </source>
</evidence>
<keyword evidence="3" id="KW-0238">DNA-binding</keyword>
<dbReference type="Gene3D" id="1.10.1740.10">
    <property type="match status" value="1"/>
</dbReference>
<feature type="domain" description="RNA polymerase sigma-70" evidence="5">
    <location>
        <begin position="57"/>
        <end position="70"/>
    </location>
</feature>
<dbReference type="PANTHER" id="PTHR30385">
    <property type="entry name" value="SIGMA FACTOR F FLAGELLAR"/>
    <property type="match status" value="1"/>
</dbReference>
<dbReference type="InterPro" id="IPR013324">
    <property type="entry name" value="RNA_pol_sigma_r3/r4-like"/>
</dbReference>
<reference evidence="6" key="1">
    <citation type="journal article" date="2020" name="mSystems">
        <title>Genome- and Community-Level Interaction Insights into Carbon Utilization and Element Cycling Functions of Hydrothermarchaeota in Hydrothermal Sediment.</title>
        <authorList>
            <person name="Zhou Z."/>
            <person name="Liu Y."/>
            <person name="Xu W."/>
            <person name="Pan J."/>
            <person name="Luo Z.H."/>
            <person name="Li M."/>
        </authorList>
    </citation>
    <scope>NUCLEOTIDE SEQUENCE [LARGE SCALE GENOMIC DNA]</scope>
    <source>
        <strain evidence="6">SpSt-853</strain>
    </source>
</reference>
<dbReference type="InterPro" id="IPR007627">
    <property type="entry name" value="RNA_pol_sigma70_r2"/>
</dbReference>
<comment type="caution">
    <text evidence="6">The sequence shown here is derived from an EMBL/GenBank/DDBJ whole genome shotgun (WGS) entry which is preliminary data.</text>
</comment>
<accession>A0A7C5AMM8</accession>
<dbReference type="NCBIfam" id="NF005413">
    <property type="entry name" value="PRK06986.1"/>
    <property type="match status" value="1"/>
</dbReference>
<evidence type="ECO:0000313" key="6">
    <source>
        <dbReference type="EMBL" id="HGZ12355.1"/>
    </source>
</evidence>
<dbReference type="InterPro" id="IPR013325">
    <property type="entry name" value="RNA_pol_sigma_r2"/>
</dbReference>
<dbReference type="Gene3D" id="1.20.140.160">
    <property type="match status" value="1"/>
</dbReference>
<protein>
    <submittedName>
        <fullName evidence="6">FliA/WhiG family RNA polymerase sigma factor</fullName>
    </submittedName>
</protein>
<dbReference type="GO" id="GO:0003677">
    <property type="term" value="F:DNA binding"/>
    <property type="evidence" value="ECO:0007669"/>
    <property type="project" value="UniProtKB-KW"/>
</dbReference>
<dbReference type="SUPFAM" id="SSF88659">
    <property type="entry name" value="Sigma3 and sigma4 domains of RNA polymerase sigma factors"/>
    <property type="match status" value="2"/>
</dbReference>
<dbReference type="InterPro" id="IPR014284">
    <property type="entry name" value="RNA_pol_sigma-70_dom"/>
</dbReference>
<dbReference type="NCBIfam" id="TIGR02479">
    <property type="entry name" value="FliA_WhiG"/>
    <property type="match status" value="1"/>
</dbReference>
<dbReference type="Pfam" id="PF04545">
    <property type="entry name" value="Sigma70_r4"/>
    <property type="match status" value="1"/>
</dbReference>
<proteinExistence type="predicted"/>
<keyword evidence="4" id="KW-0804">Transcription</keyword>
<dbReference type="CDD" id="cd06171">
    <property type="entry name" value="Sigma70_r4"/>
    <property type="match status" value="1"/>
</dbReference>
<evidence type="ECO:0000256" key="2">
    <source>
        <dbReference type="ARBA" id="ARBA00023082"/>
    </source>
</evidence>
<keyword evidence="2" id="KW-0731">Sigma factor</keyword>
<dbReference type="PROSITE" id="PS00715">
    <property type="entry name" value="SIGMA70_1"/>
    <property type="match status" value="1"/>
</dbReference>
<keyword evidence="1" id="KW-0805">Transcription regulation</keyword>
<organism evidence="6">
    <name type="scientific">Desulfobacca acetoxidans</name>
    <dbReference type="NCBI Taxonomy" id="60893"/>
    <lineage>
        <taxon>Bacteria</taxon>
        <taxon>Pseudomonadati</taxon>
        <taxon>Thermodesulfobacteriota</taxon>
        <taxon>Desulfobaccia</taxon>
        <taxon>Desulfobaccales</taxon>
        <taxon>Desulfobaccaceae</taxon>
        <taxon>Desulfobacca</taxon>
    </lineage>
</organism>
<dbReference type="GO" id="GO:0003899">
    <property type="term" value="F:DNA-directed RNA polymerase activity"/>
    <property type="evidence" value="ECO:0007669"/>
    <property type="project" value="InterPro"/>
</dbReference>
<gene>
    <name evidence="6" type="ORF">ENW48_09060</name>
</gene>
<dbReference type="PIRSF" id="PIRSF000770">
    <property type="entry name" value="RNA_pol_sigma-SigE/K"/>
    <property type="match status" value="1"/>
</dbReference>
<dbReference type="Pfam" id="PF04542">
    <property type="entry name" value="Sigma70_r2"/>
    <property type="match status" value="1"/>
</dbReference>
<evidence type="ECO:0000256" key="4">
    <source>
        <dbReference type="ARBA" id="ARBA00023163"/>
    </source>
</evidence>
<dbReference type="GO" id="GO:0006352">
    <property type="term" value="P:DNA-templated transcription initiation"/>
    <property type="evidence" value="ECO:0007669"/>
    <property type="project" value="InterPro"/>
</dbReference>
<dbReference type="PANTHER" id="PTHR30385:SF7">
    <property type="entry name" value="RNA POLYMERASE SIGMA FACTOR FLIA"/>
    <property type="match status" value="1"/>
</dbReference>
<dbReference type="AlphaFoldDB" id="A0A7C5AMM8"/>
<sequence>MKKQQLAQIQVSPSPEQWPAQVDQAWQEQMILQYAPLIKYIAGRLALRLPSHISLDDLISSGIIGLIDAIQKFDPSKNISFKTYAEFRVKGAILDELRSLDWIPRSVRKKSHVLEKTYAELERNLGRPAEPEEVCLALGLELEEFYQLLDETKAVSLVELEGLWKAARSGSDYLEAELSDFLQDENYRDPSLALHFSELREVLVQAIDGLPDKEKLLVSLYYYEELTMKEIGEIMGCTESRISQLHTQAMLRLRAKLRDYFQTEAPERKR</sequence>
<dbReference type="InterPro" id="IPR007630">
    <property type="entry name" value="RNA_pol_sigma70_r4"/>
</dbReference>
<dbReference type="PRINTS" id="PR00046">
    <property type="entry name" value="SIGMA70FCT"/>
</dbReference>
<evidence type="ECO:0000256" key="3">
    <source>
        <dbReference type="ARBA" id="ARBA00023125"/>
    </source>
</evidence>
<dbReference type="InterPro" id="IPR000943">
    <property type="entry name" value="RNA_pol_sigma70"/>
</dbReference>
<dbReference type="SUPFAM" id="SSF88946">
    <property type="entry name" value="Sigma2 domain of RNA polymerase sigma factors"/>
    <property type="match status" value="1"/>
</dbReference>
<evidence type="ECO:0000256" key="1">
    <source>
        <dbReference type="ARBA" id="ARBA00023015"/>
    </source>
</evidence>
<dbReference type="EMBL" id="DTKJ01000059">
    <property type="protein sequence ID" value="HGZ12355.1"/>
    <property type="molecule type" value="Genomic_DNA"/>
</dbReference>
<name>A0A7C5AMM8_9BACT</name>